<dbReference type="RefSeq" id="WP_140047728.1">
    <property type="nucleotide sequence ID" value="NZ_BAAAEV010000001.1"/>
</dbReference>
<reference evidence="1 2" key="1">
    <citation type="submission" date="2020-03" db="EMBL/GenBank/DDBJ databases">
        <title>Genomic Encyclopedia of Type Strains, Phase IV (KMG-IV): sequencing the most valuable type-strain genomes for metagenomic binning, comparative biology and taxonomic classification.</title>
        <authorList>
            <person name="Goeker M."/>
        </authorList>
    </citation>
    <scope>NUCLEOTIDE SEQUENCE [LARGE SCALE GENOMIC DNA]</scope>
    <source>
        <strain evidence="1 2">DSM 22753</strain>
    </source>
</reference>
<keyword evidence="2" id="KW-1185">Reference proteome</keyword>
<evidence type="ECO:0000313" key="2">
    <source>
        <dbReference type="Proteomes" id="UP000788153"/>
    </source>
</evidence>
<protein>
    <submittedName>
        <fullName evidence="1">Uncharacterized protein</fullName>
    </submittedName>
</protein>
<organism evidence="1 2">
    <name type="scientific">Sphingomonas japonica</name>
    <dbReference type="NCBI Taxonomy" id="511662"/>
    <lineage>
        <taxon>Bacteria</taxon>
        <taxon>Pseudomonadati</taxon>
        <taxon>Pseudomonadota</taxon>
        <taxon>Alphaproteobacteria</taxon>
        <taxon>Sphingomonadales</taxon>
        <taxon>Sphingomonadaceae</taxon>
        <taxon>Sphingomonas</taxon>
    </lineage>
</organism>
<proteinExistence type="predicted"/>
<sequence>MTFDPSTVDLSEVEPALQEEVLRRITIIENFIHSKGVQARKDAVKALGLGDHMLYLLTRAWQARHRAEDITLRATKRAKPTTMDPAIIDIIRRETDAQPGARKTAIFQRVSAAAVAAGLTPPRYPTVNRYVRERLAELGPEDLPGFDHDIIVDLIVCDMPVDDGQGGRIRPQLVTAIDGRRKELVAMTGTTDNVHAADVARALAEIVDAAVVSVALGGTTAAGEPVPVSMSIPHGFGLEWDMLSVALRRAGVELDLRPIGLKTCGLLATALLGTAIAGYKLRPRLVGSSRAKREAAYIRLAPAAMPDAIRFLKQAVVQDRPAAASALERLGAAKLERLALDLSEIVTLAS</sequence>
<evidence type="ECO:0000313" key="1">
    <source>
        <dbReference type="EMBL" id="NIJ22494.1"/>
    </source>
</evidence>
<accession>A0ABX0TW00</accession>
<comment type="caution">
    <text evidence="1">The sequence shown here is derived from an EMBL/GenBank/DDBJ whole genome shotgun (WGS) entry which is preliminary data.</text>
</comment>
<dbReference type="EMBL" id="JAASQP010000001">
    <property type="protein sequence ID" value="NIJ22494.1"/>
    <property type="molecule type" value="Genomic_DNA"/>
</dbReference>
<gene>
    <name evidence="1" type="ORF">FHT01_000036</name>
</gene>
<name>A0ABX0TW00_9SPHN</name>
<dbReference type="Proteomes" id="UP000788153">
    <property type="component" value="Unassembled WGS sequence"/>
</dbReference>